<feature type="transmembrane region" description="Helical" evidence="5">
    <location>
        <begin position="44"/>
        <end position="65"/>
    </location>
</feature>
<gene>
    <name evidence="6" type="ORF">UFOPK3828_00635</name>
</gene>
<dbReference type="AlphaFoldDB" id="A0A6J7KIN0"/>
<keyword evidence="2 5" id="KW-0812">Transmembrane</keyword>
<name>A0A6J7KIN0_9ZZZZ</name>
<organism evidence="6">
    <name type="scientific">freshwater metagenome</name>
    <dbReference type="NCBI Taxonomy" id="449393"/>
    <lineage>
        <taxon>unclassified sequences</taxon>
        <taxon>metagenomes</taxon>
        <taxon>ecological metagenomes</taxon>
    </lineage>
</organism>
<feature type="transmembrane region" description="Helical" evidence="5">
    <location>
        <begin position="6"/>
        <end position="24"/>
    </location>
</feature>
<evidence type="ECO:0000256" key="4">
    <source>
        <dbReference type="ARBA" id="ARBA00023136"/>
    </source>
</evidence>
<feature type="transmembrane region" description="Helical" evidence="5">
    <location>
        <begin position="71"/>
        <end position="88"/>
    </location>
</feature>
<evidence type="ECO:0000256" key="5">
    <source>
        <dbReference type="SAM" id="Phobius"/>
    </source>
</evidence>
<evidence type="ECO:0000256" key="1">
    <source>
        <dbReference type="ARBA" id="ARBA00004141"/>
    </source>
</evidence>
<comment type="subcellular location">
    <subcellularLocation>
        <location evidence="1">Membrane</location>
        <topology evidence="1">Multi-pass membrane protein</topology>
    </subcellularLocation>
</comment>
<keyword evidence="4 5" id="KW-0472">Membrane</keyword>
<sequence>MDLIIVIGRILFGGFFLMSGINHFTKLEAMTGYAKYKKLPAAKLGVLISGLMLVIGGITIILGYYADLGALLLAIFLVLAAVIFHNFWKETDATAKQNEMLGFMKDMALAGAALILFALVVKHGTDLDFGWVLSAENISLWK</sequence>
<dbReference type="EMBL" id="CAFBNP010000112">
    <property type="protein sequence ID" value="CAB4955507.1"/>
    <property type="molecule type" value="Genomic_DNA"/>
</dbReference>
<dbReference type="InterPro" id="IPR032808">
    <property type="entry name" value="DoxX"/>
</dbReference>
<protein>
    <submittedName>
        <fullName evidence="6">Unannotated protein</fullName>
    </submittedName>
</protein>
<keyword evidence="3 5" id="KW-1133">Transmembrane helix</keyword>
<dbReference type="Pfam" id="PF07681">
    <property type="entry name" value="DoxX"/>
    <property type="match status" value="1"/>
</dbReference>
<evidence type="ECO:0000256" key="2">
    <source>
        <dbReference type="ARBA" id="ARBA00022692"/>
    </source>
</evidence>
<evidence type="ECO:0000256" key="3">
    <source>
        <dbReference type="ARBA" id="ARBA00022989"/>
    </source>
</evidence>
<feature type="transmembrane region" description="Helical" evidence="5">
    <location>
        <begin position="100"/>
        <end position="121"/>
    </location>
</feature>
<proteinExistence type="predicted"/>
<reference evidence="6" key="1">
    <citation type="submission" date="2020-05" db="EMBL/GenBank/DDBJ databases">
        <authorList>
            <person name="Chiriac C."/>
            <person name="Salcher M."/>
            <person name="Ghai R."/>
            <person name="Kavagutti S V."/>
        </authorList>
    </citation>
    <scope>NUCLEOTIDE SEQUENCE</scope>
</reference>
<evidence type="ECO:0000313" key="6">
    <source>
        <dbReference type="EMBL" id="CAB4955507.1"/>
    </source>
</evidence>
<dbReference type="GO" id="GO:0016020">
    <property type="term" value="C:membrane"/>
    <property type="evidence" value="ECO:0007669"/>
    <property type="project" value="UniProtKB-SubCell"/>
</dbReference>
<accession>A0A6J7KIN0</accession>